<evidence type="ECO:0000256" key="2">
    <source>
        <dbReference type="ARBA" id="ARBA00022741"/>
    </source>
</evidence>
<dbReference type="PROSITE" id="PS50011">
    <property type="entry name" value="PROTEIN_KINASE_DOM"/>
    <property type="match status" value="1"/>
</dbReference>
<sequence length="349" mass="37941">MSKHQPDLQALLATQASDANLTYFAFVNGQLAAPTPVAGKRKGRRGGKKKAAQTPPLLPLPQVLAGRYRLERLLGAGGMGTVYRARDLVRERFGDPQPCVALKLMSEALAGSPDANALLFSEFALTRHVAHPQVVQLYSFEIDSQSQRGFITMELLRGPALDKLLCEQPTGLHGQALNAIVLPLLDALANCHARGVFHGDLKPSNVMLVEDGVRLFDFGLGQAEPGVLASLAHLSRERFNAWTPGYAAPELLEHGTLGAAGDLYAVGCLIYELASGRHPYRRLPSTQARAEQLDLGLSRPPNLTAHGWAALKEALAFDPARRTISARQLRQAMASEEGFFRRVLSRFSR</sequence>
<keyword evidence="9" id="KW-1185">Reference proteome</keyword>
<dbReference type="Proteomes" id="UP001106592">
    <property type="component" value="Unassembled WGS sequence"/>
</dbReference>
<evidence type="ECO:0000256" key="1">
    <source>
        <dbReference type="ARBA" id="ARBA00022679"/>
    </source>
</evidence>
<protein>
    <submittedName>
        <fullName evidence="8">Serine/threonine protein kinase</fullName>
    </submittedName>
</protein>
<evidence type="ECO:0000313" key="9">
    <source>
        <dbReference type="Proteomes" id="UP001106592"/>
    </source>
</evidence>
<dbReference type="EMBL" id="JAHTBI010000046">
    <property type="protein sequence ID" value="MBV6287988.1"/>
    <property type="molecule type" value="Genomic_DNA"/>
</dbReference>
<keyword evidence="8" id="KW-0723">Serine/threonine-protein kinase</keyword>
<comment type="caution">
    <text evidence="8">The sequence shown here is derived from an EMBL/GenBank/DDBJ whole genome shotgun (WGS) entry which is preliminary data.</text>
</comment>
<dbReference type="CDD" id="cd14014">
    <property type="entry name" value="STKc_PknB_like"/>
    <property type="match status" value="1"/>
</dbReference>
<dbReference type="Pfam" id="PF00069">
    <property type="entry name" value="Pkinase"/>
    <property type="match status" value="1"/>
</dbReference>
<dbReference type="SMART" id="SM00220">
    <property type="entry name" value="S_TKc"/>
    <property type="match status" value="1"/>
</dbReference>
<feature type="binding site" evidence="5">
    <location>
        <position position="103"/>
    </location>
    <ligand>
        <name>ATP</name>
        <dbReference type="ChEBI" id="CHEBI:30616"/>
    </ligand>
</feature>
<evidence type="ECO:0000256" key="5">
    <source>
        <dbReference type="PROSITE-ProRule" id="PRU10141"/>
    </source>
</evidence>
<dbReference type="AlphaFoldDB" id="A0A9Q3AEG8"/>
<dbReference type="GO" id="GO:0005524">
    <property type="term" value="F:ATP binding"/>
    <property type="evidence" value="ECO:0007669"/>
    <property type="project" value="UniProtKB-UniRule"/>
</dbReference>
<dbReference type="PROSITE" id="PS00107">
    <property type="entry name" value="PROTEIN_KINASE_ATP"/>
    <property type="match status" value="1"/>
</dbReference>
<dbReference type="PROSITE" id="PS00108">
    <property type="entry name" value="PROTEIN_KINASE_ST"/>
    <property type="match status" value="1"/>
</dbReference>
<dbReference type="InterPro" id="IPR008271">
    <property type="entry name" value="Ser/Thr_kinase_AS"/>
</dbReference>
<keyword evidence="3 8" id="KW-0418">Kinase</keyword>
<accession>A0A9Q3AEG8</accession>
<gene>
    <name evidence="8" type="ORF">KUO17_13280</name>
</gene>
<evidence type="ECO:0000256" key="4">
    <source>
        <dbReference type="ARBA" id="ARBA00022840"/>
    </source>
</evidence>
<feature type="region of interest" description="Disordered" evidence="6">
    <location>
        <begin position="36"/>
        <end position="56"/>
    </location>
</feature>
<evidence type="ECO:0000259" key="7">
    <source>
        <dbReference type="PROSITE" id="PS50011"/>
    </source>
</evidence>
<reference evidence="8" key="1">
    <citation type="journal article" date="2022" name="Int. J. Syst. Evol. Microbiol.">
        <title>Pseudomonas aegrilactucae sp. nov. and Pseudomonas morbosilactucae sp. nov., pathogens causing bacterial rot of lettuce in Japan.</title>
        <authorList>
            <person name="Sawada H."/>
            <person name="Fujikawa T."/>
            <person name="Satou M."/>
        </authorList>
    </citation>
    <scope>NUCLEOTIDE SEQUENCE</scope>
    <source>
        <strain evidence="8">MAFF 301350</strain>
    </source>
</reference>
<organism evidence="8 9">
    <name type="scientific">Pseudomonas aegrilactucae</name>
    <dbReference type="NCBI Taxonomy" id="2854028"/>
    <lineage>
        <taxon>Bacteria</taxon>
        <taxon>Pseudomonadati</taxon>
        <taxon>Pseudomonadota</taxon>
        <taxon>Gammaproteobacteria</taxon>
        <taxon>Pseudomonadales</taxon>
        <taxon>Pseudomonadaceae</taxon>
        <taxon>Pseudomonas</taxon>
    </lineage>
</organism>
<dbReference type="PANTHER" id="PTHR43289:SF6">
    <property type="entry name" value="SERINE_THREONINE-PROTEIN KINASE NEKL-3"/>
    <property type="match status" value="1"/>
</dbReference>
<keyword evidence="2 5" id="KW-0547">Nucleotide-binding</keyword>
<name>A0A9Q3AEG8_9PSED</name>
<keyword evidence="1" id="KW-0808">Transferase</keyword>
<dbReference type="InterPro" id="IPR017441">
    <property type="entry name" value="Protein_kinase_ATP_BS"/>
</dbReference>
<reference evidence="8" key="2">
    <citation type="journal article" date="2023" name="Plant Pathol.">
        <title>Dismantling and reorganizing Pseudomonas marginalis sensu#lato.</title>
        <authorList>
            <person name="Sawada H."/>
            <person name="Fujikawa T."/>
            <person name="Satou M."/>
        </authorList>
    </citation>
    <scope>NUCLEOTIDE SEQUENCE</scope>
    <source>
        <strain evidence="8">MAFF 301350</strain>
    </source>
</reference>
<evidence type="ECO:0000256" key="6">
    <source>
        <dbReference type="SAM" id="MobiDB-lite"/>
    </source>
</evidence>
<feature type="domain" description="Protein kinase" evidence="7">
    <location>
        <begin position="68"/>
        <end position="340"/>
    </location>
</feature>
<keyword evidence="4 5" id="KW-0067">ATP-binding</keyword>
<dbReference type="GO" id="GO:0004674">
    <property type="term" value="F:protein serine/threonine kinase activity"/>
    <property type="evidence" value="ECO:0007669"/>
    <property type="project" value="UniProtKB-KW"/>
</dbReference>
<evidence type="ECO:0000256" key="3">
    <source>
        <dbReference type="ARBA" id="ARBA00022777"/>
    </source>
</evidence>
<feature type="compositionally biased region" description="Basic residues" evidence="6">
    <location>
        <begin position="39"/>
        <end position="51"/>
    </location>
</feature>
<dbReference type="PANTHER" id="PTHR43289">
    <property type="entry name" value="MITOGEN-ACTIVATED PROTEIN KINASE KINASE KINASE 20-RELATED"/>
    <property type="match status" value="1"/>
</dbReference>
<evidence type="ECO:0000313" key="8">
    <source>
        <dbReference type="EMBL" id="MBV6287988.1"/>
    </source>
</evidence>
<dbReference type="RefSeq" id="WP_217976012.1">
    <property type="nucleotide sequence ID" value="NZ_JAHTBI010000046.1"/>
</dbReference>
<dbReference type="InterPro" id="IPR000719">
    <property type="entry name" value="Prot_kinase_dom"/>
</dbReference>
<proteinExistence type="predicted"/>